<comment type="caution">
    <text evidence="2">The sequence shown here is derived from an EMBL/GenBank/DDBJ whole genome shotgun (WGS) entry which is preliminary data.</text>
</comment>
<proteinExistence type="predicted"/>
<reference evidence="2 3" key="1">
    <citation type="journal article" date="2021" name="BMC Genomics">
        <title>Datura genome reveals duplications of psychoactive alkaloid biosynthetic genes and high mutation rate following tissue culture.</title>
        <authorList>
            <person name="Rajewski A."/>
            <person name="Carter-House D."/>
            <person name="Stajich J."/>
            <person name="Litt A."/>
        </authorList>
    </citation>
    <scope>NUCLEOTIDE SEQUENCE [LARGE SCALE GENOMIC DNA]</scope>
    <source>
        <strain evidence="2">AR-01</strain>
    </source>
</reference>
<feature type="compositionally biased region" description="Polar residues" evidence="1">
    <location>
        <begin position="165"/>
        <end position="176"/>
    </location>
</feature>
<dbReference type="PANTHER" id="PTHR36757">
    <property type="entry name" value="BNAANNG22500D PROTEIN"/>
    <property type="match status" value="1"/>
</dbReference>
<evidence type="ECO:0000256" key="1">
    <source>
        <dbReference type="SAM" id="MobiDB-lite"/>
    </source>
</evidence>
<dbReference type="EMBL" id="JACEIK010001520">
    <property type="protein sequence ID" value="MCD7470012.1"/>
    <property type="molecule type" value="Genomic_DNA"/>
</dbReference>
<feature type="region of interest" description="Disordered" evidence="1">
    <location>
        <begin position="165"/>
        <end position="247"/>
    </location>
</feature>
<evidence type="ECO:0000313" key="2">
    <source>
        <dbReference type="EMBL" id="MCD7470012.1"/>
    </source>
</evidence>
<accession>A0ABS8THQ6</accession>
<gene>
    <name evidence="2" type="ORF">HAX54_009570</name>
</gene>
<dbReference type="PANTHER" id="PTHR36757:SF1">
    <property type="entry name" value="GENOME ASSEMBLY, CHROMOSOME: A04"/>
    <property type="match status" value="1"/>
</dbReference>
<feature type="region of interest" description="Disordered" evidence="1">
    <location>
        <begin position="83"/>
        <end position="115"/>
    </location>
</feature>
<feature type="compositionally biased region" description="Polar residues" evidence="1">
    <location>
        <begin position="83"/>
        <end position="95"/>
    </location>
</feature>
<feature type="compositionally biased region" description="Basic residues" evidence="1">
    <location>
        <begin position="231"/>
        <end position="241"/>
    </location>
</feature>
<dbReference type="Proteomes" id="UP000823775">
    <property type="component" value="Unassembled WGS sequence"/>
</dbReference>
<feature type="compositionally biased region" description="Basic and acidic residues" evidence="1">
    <location>
        <begin position="188"/>
        <end position="197"/>
    </location>
</feature>
<protein>
    <submittedName>
        <fullName evidence="2">Uncharacterized protein</fullName>
    </submittedName>
</protein>
<keyword evidence="3" id="KW-1185">Reference proteome</keyword>
<sequence length="289" mass="32537">MAVDVCCEIASLVVSPRISFSHDDGIPIECHSHYRSDAFLLESTIDFDFDFCVTDKELISSADELFSNGKILPVEVKKPTPFIQINQSEPKSQQKQTEKSILENGMENTSTKKKSLKEFLSTDLDDDEEETENKLQQPKPFWQFRRSSSLNYQKNQNNGFLQFLTRSNSTGSSAPIQKNPKIYQKQRSQREQREKIKVLRKSSSLSSSSSSSSSSFTNFSSFNQNHPLHSSSKRGQSHPLKKSYSTRSYGNGVHVSPVLNIPHGYISKGTVCLFGLGSLFCNGKSKKKK</sequence>
<evidence type="ECO:0000313" key="3">
    <source>
        <dbReference type="Proteomes" id="UP000823775"/>
    </source>
</evidence>
<feature type="compositionally biased region" description="Low complexity" evidence="1">
    <location>
        <begin position="202"/>
        <end position="222"/>
    </location>
</feature>
<name>A0ABS8THQ6_DATST</name>
<organism evidence="2 3">
    <name type="scientific">Datura stramonium</name>
    <name type="common">Jimsonweed</name>
    <name type="synonym">Common thornapple</name>
    <dbReference type="NCBI Taxonomy" id="4076"/>
    <lineage>
        <taxon>Eukaryota</taxon>
        <taxon>Viridiplantae</taxon>
        <taxon>Streptophyta</taxon>
        <taxon>Embryophyta</taxon>
        <taxon>Tracheophyta</taxon>
        <taxon>Spermatophyta</taxon>
        <taxon>Magnoliopsida</taxon>
        <taxon>eudicotyledons</taxon>
        <taxon>Gunneridae</taxon>
        <taxon>Pentapetalae</taxon>
        <taxon>asterids</taxon>
        <taxon>lamiids</taxon>
        <taxon>Solanales</taxon>
        <taxon>Solanaceae</taxon>
        <taxon>Solanoideae</taxon>
        <taxon>Datureae</taxon>
        <taxon>Datura</taxon>
    </lineage>
</organism>